<comment type="caution">
    <text evidence="2">The sequence shown here is derived from an EMBL/GenBank/DDBJ whole genome shotgun (WGS) entry which is preliminary data.</text>
</comment>
<name>K0T716_THAOC</name>
<protein>
    <submittedName>
        <fullName evidence="2">Uncharacterized protein</fullName>
    </submittedName>
</protein>
<dbReference type="EMBL" id="AGNL01003534">
    <property type="protein sequence ID" value="EJK74578.1"/>
    <property type="molecule type" value="Genomic_DNA"/>
</dbReference>
<gene>
    <name evidence="2" type="ORF">THAOC_03733</name>
</gene>
<feature type="region of interest" description="Disordered" evidence="1">
    <location>
        <begin position="1"/>
        <end position="46"/>
    </location>
</feature>
<reference evidence="2 3" key="1">
    <citation type="journal article" date="2012" name="Genome Biol.">
        <title>Genome and low-iron response of an oceanic diatom adapted to chronic iron limitation.</title>
        <authorList>
            <person name="Lommer M."/>
            <person name="Specht M."/>
            <person name="Roy A.S."/>
            <person name="Kraemer L."/>
            <person name="Andreson R."/>
            <person name="Gutowska M.A."/>
            <person name="Wolf J."/>
            <person name="Bergner S.V."/>
            <person name="Schilhabel M.B."/>
            <person name="Klostermeier U.C."/>
            <person name="Beiko R.G."/>
            <person name="Rosenstiel P."/>
            <person name="Hippler M."/>
            <person name="Laroche J."/>
        </authorList>
    </citation>
    <scope>NUCLEOTIDE SEQUENCE [LARGE SCALE GENOMIC DNA]</scope>
    <source>
        <strain evidence="2 3">CCMP1005</strain>
    </source>
</reference>
<organism evidence="2 3">
    <name type="scientific">Thalassiosira oceanica</name>
    <name type="common">Marine diatom</name>
    <dbReference type="NCBI Taxonomy" id="159749"/>
    <lineage>
        <taxon>Eukaryota</taxon>
        <taxon>Sar</taxon>
        <taxon>Stramenopiles</taxon>
        <taxon>Ochrophyta</taxon>
        <taxon>Bacillariophyta</taxon>
        <taxon>Coscinodiscophyceae</taxon>
        <taxon>Thalassiosirophycidae</taxon>
        <taxon>Thalassiosirales</taxon>
        <taxon>Thalassiosiraceae</taxon>
        <taxon>Thalassiosira</taxon>
    </lineage>
</organism>
<keyword evidence="3" id="KW-1185">Reference proteome</keyword>
<evidence type="ECO:0000313" key="2">
    <source>
        <dbReference type="EMBL" id="EJK74578.1"/>
    </source>
</evidence>
<accession>K0T716</accession>
<feature type="non-terminal residue" evidence="2">
    <location>
        <position position="46"/>
    </location>
</feature>
<proteinExistence type="predicted"/>
<evidence type="ECO:0000313" key="3">
    <source>
        <dbReference type="Proteomes" id="UP000266841"/>
    </source>
</evidence>
<dbReference type="Proteomes" id="UP000266841">
    <property type="component" value="Unassembled WGS sequence"/>
</dbReference>
<dbReference type="AlphaFoldDB" id="K0T716"/>
<evidence type="ECO:0000256" key="1">
    <source>
        <dbReference type="SAM" id="MobiDB-lite"/>
    </source>
</evidence>
<sequence>MGTPTTGGACRATHQARTAAWAAPQPPAAAPRERSARCAGGGPPGN</sequence>